<organism evidence="1 2">
    <name type="scientific">Sphaerospermopsis reniformis</name>
    <dbReference type="NCBI Taxonomy" id="531300"/>
    <lineage>
        <taxon>Bacteria</taxon>
        <taxon>Bacillati</taxon>
        <taxon>Cyanobacteriota</taxon>
        <taxon>Cyanophyceae</taxon>
        <taxon>Nostocales</taxon>
        <taxon>Aphanizomenonaceae</taxon>
        <taxon>Sphaerospermopsis</taxon>
    </lineage>
</organism>
<accession>A0A480A3I4</accession>
<name>A0A480A3I4_9CYAN</name>
<protein>
    <submittedName>
        <fullName evidence="1">Uncharacterized protein</fullName>
    </submittedName>
</protein>
<dbReference type="AlphaFoldDB" id="A0A480A3I4"/>
<evidence type="ECO:0000313" key="2">
    <source>
        <dbReference type="Proteomes" id="UP000300142"/>
    </source>
</evidence>
<comment type="caution">
    <text evidence="1">The sequence shown here is derived from an EMBL/GenBank/DDBJ whole genome shotgun (WGS) entry which is preliminary data.</text>
</comment>
<keyword evidence="2" id="KW-1185">Reference proteome</keyword>
<dbReference type="RefSeq" id="WP_096569724.1">
    <property type="nucleotide sequence ID" value="NZ_BJCE01000048.1"/>
</dbReference>
<dbReference type="EMBL" id="BJCE01000048">
    <property type="protein sequence ID" value="GCL36744.1"/>
    <property type="molecule type" value="Genomic_DNA"/>
</dbReference>
<evidence type="ECO:0000313" key="1">
    <source>
        <dbReference type="EMBL" id="GCL36744.1"/>
    </source>
</evidence>
<dbReference type="Proteomes" id="UP000300142">
    <property type="component" value="Unassembled WGS sequence"/>
</dbReference>
<sequence length="61" mass="7041">MTNNLISANRLQIWTEHFTIKNGEIIGITSIGEATSRLLMFNTASRVRSRQLLITQKLYYL</sequence>
<gene>
    <name evidence="1" type="ORF">SR1949_18500</name>
</gene>
<proteinExistence type="predicted"/>
<reference evidence="2" key="1">
    <citation type="submission" date="2019-02" db="EMBL/GenBank/DDBJ databases">
        <title>Draft genome sequence of Sphaerospermopsis reniformis NIES-1949.</title>
        <authorList>
            <person name="Yamaguchi H."/>
            <person name="Suzuki S."/>
            <person name="Kawachi M."/>
        </authorList>
    </citation>
    <scope>NUCLEOTIDE SEQUENCE [LARGE SCALE GENOMIC DNA]</scope>
    <source>
        <strain evidence="2">NIES-1949</strain>
    </source>
</reference>